<dbReference type="Proteomes" id="UP000478463">
    <property type="component" value="Chromosome"/>
</dbReference>
<dbReference type="SUPFAM" id="SSF54862">
    <property type="entry name" value="4Fe-4S ferredoxins"/>
    <property type="match status" value="1"/>
</dbReference>
<dbReference type="Pfam" id="PF13247">
    <property type="entry name" value="Fer4_11"/>
    <property type="match status" value="1"/>
</dbReference>
<evidence type="ECO:0000313" key="11">
    <source>
        <dbReference type="EMBL" id="QOS68752.1"/>
    </source>
</evidence>
<dbReference type="InterPro" id="IPR017896">
    <property type="entry name" value="4Fe4S_Fe-S-bd"/>
</dbReference>
<dbReference type="PROSITE" id="PS00198">
    <property type="entry name" value="4FE4S_FER_1"/>
    <property type="match status" value="1"/>
</dbReference>
<protein>
    <submittedName>
        <fullName evidence="11">Dimethylsulfoxide reductase subunit B</fullName>
    </submittedName>
</protein>
<dbReference type="PANTHER" id="PTHR43177">
    <property type="entry name" value="PROTEIN NRFC"/>
    <property type="match status" value="1"/>
</dbReference>
<dbReference type="PROSITE" id="PS51379">
    <property type="entry name" value="4FE4S_FER_2"/>
    <property type="match status" value="3"/>
</dbReference>
<accession>A0A6L7IUS6</accession>
<sequence length="207" mass="22275">MTQYGFHFDGTRCTGCKTCVLACKDKKDLSTDISFRKVYEYGGGSWTQDDAGAWTCDTYVYHVSVACNHCDSPACMAKCPQGAISKDPDTGIVNNDPEKCIGCGTCSIVCPYSAPKVDEEKKKAVRCDLCADRVTQGKQPICVEACPLRALDFGEISELRKKYGEVAAVAPLPSADETKPNIVITEPVNAKPAGDTTGSVLNEREIA</sequence>
<keyword evidence="3" id="KW-0813">Transport</keyword>
<keyword evidence="6" id="KW-0677">Repeat</keyword>
<reference evidence="11" key="1">
    <citation type="submission" date="2020-10" db="EMBL/GenBank/DDBJ databases">
        <title>Eggerthella sp. nov., isolated from human feces.</title>
        <authorList>
            <person name="Yajun G."/>
        </authorList>
    </citation>
    <scope>NUCLEOTIDE SEQUENCE [LARGE SCALE GENOMIC DNA]</scope>
    <source>
        <strain evidence="11 12">HF-1101</strain>
    </source>
</reference>
<dbReference type="EMBL" id="CP063310">
    <property type="protein sequence ID" value="QOS68752.1"/>
    <property type="molecule type" value="Genomic_DNA"/>
</dbReference>
<evidence type="ECO:0000256" key="5">
    <source>
        <dbReference type="ARBA" id="ARBA00022723"/>
    </source>
</evidence>
<dbReference type="GO" id="GO:0051539">
    <property type="term" value="F:4 iron, 4 sulfur cluster binding"/>
    <property type="evidence" value="ECO:0007669"/>
    <property type="project" value="UniProtKB-KW"/>
</dbReference>
<evidence type="ECO:0000313" key="12">
    <source>
        <dbReference type="Proteomes" id="UP000478463"/>
    </source>
</evidence>
<name>A0A6L7IUS6_9ACTN</name>
<dbReference type="InterPro" id="IPR050954">
    <property type="entry name" value="ET_IronSulfur_Cluster-Binding"/>
</dbReference>
<dbReference type="AlphaFoldDB" id="A0A6L7IUS6"/>
<evidence type="ECO:0000256" key="7">
    <source>
        <dbReference type="ARBA" id="ARBA00022982"/>
    </source>
</evidence>
<dbReference type="PANTHER" id="PTHR43177:SF5">
    <property type="entry name" value="ANAEROBIC DIMETHYL SULFOXIDE REDUCTASE CHAIN B-RELATED"/>
    <property type="match status" value="1"/>
</dbReference>
<dbReference type="CDD" id="cd16371">
    <property type="entry name" value="DMSOR_beta_like"/>
    <property type="match status" value="1"/>
</dbReference>
<dbReference type="GO" id="GO:0046872">
    <property type="term" value="F:metal ion binding"/>
    <property type="evidence" value="ECO:0007669"/>
    <property type="project" value="UniProtKB-KW"/>
</dbReference>
<keyword evidence="8" id="KW-0408">Iron</keyword>
<evidence type="ECO:0000256" key="8">
    <source>
        <dbReference type="ARBA" id="ARBA00023004"/>
    </source>
</evidence>
<dbReference type="Pfam" id="PF12800">
    <property type="entry name" value="Fer4_4"/>
    <property type="match status" value="1"/>
</dbReference>
<organism evidence="11">
    <name type="scientific">Eggerthella guodeyinii</name>
    <dbReference type="NCBI Taxonomy" id="2690837"/>
    <lineage>
        <taxon>Bacteria</taxon>
        <taxon>Bacillati</taxon>
        <taxon>Actinomycetota</taxon>
        <taxon>Coriobacteriia</taxon>
        <taxon>Eggerthellales</taxon>
        <taxon>Eggerthellaceae</taxon>
        <taxon>Eggerthella</taxon>
    </lineage>
</organism>
<dbReference type="RefSeq" id="WP_160941907.1">
    <property type="nucleotide sequence ID" value="NZ_CP063310.1"/>
</dbReference>
<feature type="domain" description="4Fe-4S ferredoxin-type" evidence="10">
    <location>
        <begin position="57"/>
        <end position="89"/>
    </location>
</feature>
<dbReference type="KEGG" id="egd:GS424_002440"/>
<comment type="cofactor">
    <cofactor evidence="1">
        <name>[4Fe-4S] cluster</name>
        <dbReference type="ChEBI" id="CHEBI:49883"/>
    </cofactor>
</comment>
<dbReference type="NCBIfam" id="TIGR02951">
    <property type="entry name" value="DMSO_dmsB"/>
    <property type="match status" value="1"/>
</dbReference>
<dbReference type="Gene3D" id="3.30.70.20">
    <property type="match status" value="2"/>
</dbReference>
<feature type="domain" description="4Fe-4S ferredoxin-type" evidence="10">
    <location>
        <begin position="4"/>
        <end position="32"/>
    </location>
</feature>
<evidence type="ECO:0000256" key="4">
    <source>
        <dbReference type="ARBA" id="ARBA00022485"/>
    </source>
</evidence>
<dbReference type="InterPro" id="IPR014297">
    <property type="entry name" value="DMSO_DmsB"/>
</dbReference>
<gene>
    <name evidence="11" type="primary">dmsB</name>
    <name evidence="11" type="ORF">GS424_002440</name>
</gene>
<evidence type="ECO:0000259" key="10">
    <source>
        <dbReference type="PROSITE" id="PS51379"/>
    </source>
</evidence>
<evidence type="ECO:0000256" key="2">
    <source>
        <dbReference type="ARBA" id="ARBA00003584"/>
    </source>
</evidence>
<evidence type="ECO:0000256" key="3">
    <source>
        <dbReference type="ARBA" id="ARBA00022448"/>
    </source>
</evidence>
<dbReference type="InterPro" id="IPR017900">
    <property type="entry name" value="4Fe4S_Fe_S_CS"/>
</dbReference>
<keyword evidence="5" id="KW-0479">Metal-binding</keyword>
<keyword evidence="7" id="KW-0249">Electron transport</keyword>
<feature type="domain" description="4Fe-4S ferredoxin-type" evidence="10">
    <location>
        <begin position="91"/>
        <end position="120"/>
    </location>
</feature>
<keyword evidence="9" id="KW-0411">Iron-sulfur</keyword>
<comment type="function">
    <text evidence="2">Electron transfer subunit of the terminal reductase during anaerobic growth on various sulfoxide and N-oxide compounds.</text>
</comment>
<evidence type="ECO:0000256" key="9">
    <source>
        <dbReference type="ARBA" id="ARBA00023014"/>
    </source>
</evidence>
<evidence type="ECO:0000256" key="6">
    <source>
        <dbReference type="ARBA" id="ARBA00022737"/>
    </source>
</evidence>
<evidence type="ECO:0000256" key="1">
    <source>
        <dbReference type="ARBA" id="ARBA00001966"/>
    </source>
</evidence>
<proteinExistence type="predicted"/>
<keyword evidence="4" id="KW-0004">4Fe-4S</keyword>